<comment type="caution">
    <text evidence="6">The sequence shown here is derived from an EMBL/GenBank/DDBJ whole genome shotgun (WGS) entry which is preliminary data.</text>
</comment>
<dbReference type="InterPro" id="IPR016161">
    <property type="entry name" value="Ald_DH/histidinol_DH"/>
</dbReference>
<proteinExistence type="inferred from homology"/>
<feature type="active site" evidence="2">
    <location>
        <position position="255"/>
    </location>
</feature>
<feature type="compositionally biased region" description="Polar residues" evidence="4">
    <location>
        <begin position="1"/>
        <end position="12"/>
    </location>
</feature>
<feature type="region of interest" description="Disordered" evidence="4">
    <location>
        <begin position="1"/>
        <end position="26"/>
    </location>
</feature>
<dbReference type="Pfam" id="PF00171">
    <property type="entry name" value="Aldedh"/>
    <property type="match status" value="1"/>
</dbReference>
<dbReference type="InterPro" id="IPR015657">
    <property type="entry name" value="Aminobutyraldehyde_DH"/>
</dbReference>
<dbReference type="Gene3D" id="3.40.309.10">
    <property type="entry name" value="Aldehyde Dehydrogenase, Chain A, domain 2"/>
    <property type="match status" value="1"/>
</dbReference>
<evidence type="ECO:0000259" key="5">
    <source>
        <dbReference type="Pfam" id="PF00171"/>
    </source>
</evidence>
<dbReference type="InterPro" id="IPR015590">
    <property type="entry name" value="Aldehyde_DH_dom"/>
</dbReference>
<feature type="domain" description="Aldehyde dehydrogenase" evidence="5">
    <location>
        <begin position="22"/>
        <end position="481"/>
    </location>
</feature>
<dbReference type="InterPro" id="IPR016163">
    <property type="entry name" value="Ald_DH_C"/>
</dbReference>
<dbReference type="InterPro" id="IPR016160">
    <property type="entry name" value="Ald_DH_CS_CYS"/>
</dbReference>
<evidence type="ECO:0000256" key="1">
    <source>
        <dbReference type="ARBA" id="ARBA00023002"/>
    </source>
</evidence>
<dbReference type="CDD" id="cd07092">
    <property type="entry name" value="ALDH_ABALDH-YdcW"/>
    <property type="match status" value="1"/>
</dbReference>
<keyword evidence="1 3" id="KW-0560">Oxidoreductase</keyword>
<dbReference type="Proteomes" id="UP001500979">
    <property type="component" value="Unassembled WGS sequence"/>
</dbReference>
<evidence type="ECO:0000256" key="2">
    <source>
        <dbReference type="PROSITE-ProRule" id="PRU10007"/>
    </source>
</evidence>
<organism evidence="6 7">
    <name type="scientific">Saccharopolyspora taberi</name>
    <dbReference type="NCBI Taxonomy" id="60895"/>
    <lineage>
        <taxon>Bacteria</taxon>
        <taxon>Bacillati</taxon>
        <taxon>Actinomycetota</taxon>
        <taxon>Actinomycetes</taxon>
        <taxon>Pseudonocardiales</taxon>
        <taxon>Pseudonocardiaceae</taxon>
        <taxon>Saccharopolyspora</taxon>
    </lineage>
</organism>
<accession>A0ABN3VHL0</accession>
<dbReference type="SUPFAM" id="SSF53720">
    <property type="entry name" value="ALDH-like"/>
    <property type="match status" value="1"/>
</dbReference>
<comment type="similarity">
    <text evidence="3">Belongs to the aldehyde dehydrogenase family.</text>
</comment>
<dbReference type="RefSeq" id="WP_344682872.1">
    <property type="nucleotide sequence ID" value="NZ_BAAAUX010000019.1"/>
</dbReference>
<dbReference type="NCBIfam" id="NF010000">
    <property type="entry name" value="PRK13473.1"/>
    <property type="match status" value="1"/>
</dbReference>
<dbReference type="EMBL" id="BAAAUX010000019">
    <property type="protein sequence ID" value="GAA2805175.1"/>
    <property type="molecule type" value="Genomic_DNA"/>
</dbReference>
<dbReference type="InterPro" id="IPR016162">
    <property type="entry name" value="Ald_DH_N"/>
</dbReference>
<dbReference type="InterPro" id="IPR029510">
    <property type="entry name" value="Ald_DH_CS_GLU"/>
</dbReference>
<protein>
    <submittedName>
        <fullName evidence="6">Gamma-aminobutyraldehyde dehydrogenase</fullName>
    </submittedName>
</protein>
<gene>
    <name evidence="6" type="ORF">GCM10010470_45500</name>
</gene>
<dbReference type="Gene3D" id="3.40.605.10">
    <property type="entry name" value="Aldehyde Dehydrogenase, Chain A, domain 1"/>
    <property type="match status" value="1"/>
</dbReference>
<dbReference type="PROSITE" id="PS00687">
    <property type="entry name" value="ALDEHYDE_DEHYDR_GLU"/>
    <property type="match status" value="1"/>
</dbReference>
<evidence type="ECO:0000313" key="7">
    <source>
        <dbReference type="Proteomes" id="UP001500979"/>
    </source>
</evidence>
<dbReference type="PROSITE" id="PS00070">
    <property type="entry name" value="ALDEHYDE_DEHYDR_CYS"/>
    <property type="match status" value="1"/>
</dbReference>
<evidence type="ECO:0000313" key="6">
    <source>
        <dbReference type="EMBL" id="GAA2805175.1"/>
    </source>
</evidence>
<keyword evidence="7" id="KW-1185">Reference proteome</keyword>
<evidence type="ECO:0000256" key="3">
    <source>
        <dbReference type="RuleBase" id="RU003345"/>
    </source>
</evidence>
<evidence type="ECO:0000256" key="4">
    <source>
        <dbReference type="SAM" id="MobiDB-lite"/>
    </source>
</evidence>
<sequence length="501" mass="53090">MTETSTDGTGQQYIGGKRRSGTSREQVSVINPSNGDVLATDTLASADDVDEAVAAARDAFTGWSRTSPAERSEAMLRWADNLQQRAEELAAVESSNGGKPIKLARGFDIPGVIDNVRFFAGAARNLEGKSAGEYSPEHTSTIRREPLGVVGSIAPWNYPLQMAAWKVLPAVAAGNTVVLKPSELTPLTSVMFAEAATEAGIPDGVINIVTGTGSTAGSALVGHPDVAMVSFTGSTAVGRQVAATAAGQVKRVHLELGGKAPFVVFDDADLEAAARGAVAGALINSGQDCTAATRAYVQRPRYEAFVDRVRELMEGVRLGPVDDPATDMGSLISRRQRDRVAGMVDRARQDGATIVCGGYNPEGTPAEGAYYAPTLITDAAQDSEIVQQEIFGPVLVCLPYDTDDDAIRLANDTPYGLAASAWTGNVFRSQRAGRDIQAGCVWINDHIPIISEMPHGGYKASGFGKDMSAYSFDDYTNVKHVMSDITGDQQKSWHDLVFTGR</sequence>
<dbReference type="PANTHER" id="PTHR11699">
    <property type="entry name" value="ALDEHYDE DEHYDROGENASE-RELATED"/>
    <property type="match status" value="1"/>
</dbReference>
<reference evidence="6 7" key="1">
    <citation type="journal article" date="2019" name="Int. J. Syst. Evol. Microbiol.">
        <title>The Global Catalogue of Microorganisms (GCM) 10K type strain sequencing project: providing services to taxonomists for standard genome sequencing and annotation.</title>
        <authorList>
            <consortium name="The Broad Institute Genomics Platform"/>
            <consortium name="The Broad Institute Genome Sequencing Center for Infectious Disease"/>
            <person name="Wu L."/>
            <person name="Ma J."/>
        </authorList>
    </citation>
    <scope>NUCLEOTIDE SEQUENCE [LARGE SCALE GENOMIC DNA]</scope>
    <source>
        <strain evidence="6 7">JCM 9383</strain>
    </source>
</reference>
<name>A0ABN3VHL0_9PSEU</name>